<comment type="caution">
    <text evidence="4">The sequence shown here is derived from an EMBL/GenBank/DDBJ whole genome shotgun (WGS) entry which is preliminary data.</text>
</comment>
<organism evidence="4 5">
    <name type="scientific">Vitis vinifera</name>
    <name type="common">Grape</name>
    <dbReference type="NCBI Taxonomy" id="29760"/>
    <lineage>
        <taxon>Eukaryota</taxon>
        <taxon>Viridiplantae</taxon>
        <taxon>Streptophyta</taxon>
        <taxon>Embryophyta</taxon>
        <taxon>Tracheophyta</taxon>
        <taxon>Spermatophyta</taxon>
        <taxon>Magnoliopsida</taxon>
        <taxon>eudicotyledons</taxon>
        <taxon>Gunneridae</taxon>
        <taxon>Pentapetalae</taxon>
        <taxon>rosids</taxon>
        <taxon>Vitales</taxon>
        <taxon>Vitaceae</taxon>
        <taxon>Viteae</taxon>
        <taxon>Vitis</taxon>
    </lineage>
</organism>
<accession>A0A438EUZ2</accession>
<name>A0A438EUZ2_VITVI</name>
<gene>
    <name evidence="4" type="primary">RE2_820</name>
    <name evidence="4" type="ORF">CK203_066763</name>
</gene>
<reference evidence="4 5" key="1">
    <citation type="journal article" date="2018" name="PLoS Genet.">
        <title>Population sequencing reveals clonal diversity and ancestral inbreeding in the grapevine cultivar Chardonnay.</title>
        <authorList>
            <person name="Roach M.J."/>
            <person name="Johnson D.L."/>
            <person name="Bohlmann J."/>
            <person name="van Vuuren H.J."/>
            <person name="Jones S.J."/>
            <person name="Pretorius I.S."/>
            <person name="Schmidt S.A."/>
            <person name="Borneman A.R."/>
        </authorList>
    </citation>
    <scope>NUCLEOTIDE SEQUENCE [LARGE SCALE GENOMIC DNA]</scope>
    <source>
        <strain evidence="5">cv. Chardonnay</strain>
        <tissue evidence="4">Leaf</tissue>
    </source>
</reference>
<evidence type="ECO:0000313" key="4">
    <source>
        <dbReference type="EMBL" id="RVW51530.1"/>
    </source>
</evidence>
<sequence>MQSLAPSPTPSYHLLHKPKQPVKHGQSWPPPTLSLLVVASNKPQSQLKLITEDSDSVTSFLQSIKAKADELALLGTPPNAEDLTDKILDGLASVITPKPDPFSFLPLLIPRAGTQHLGAHLHFQAPPIIHGTPPTATNTSILLHKPAANPHLKSQSTHPTVFLLLQTIPLPPLWQPRAHYASYTPSHTSWLLDNGASHHVTTNLHNLSMHTPYNGSDDIMIGDGSGLSITHTGFSSLHTTHNIFKLNNVLYVPTMKKNLISISQFGTSNNVSIEFLPTALLVKDIQTGITLLKGNTKDGVYEWPVSPPLLAFSSLKTTLSEWHQRLGHPAFKILKQIVSKNKLDFSSSLSNNFPYSIATWLPPPLHIPNLPLVPPLNPSSVVDA</sequence>
<evidence type="ECO:0000256" key="1">
    <source>
        <dbReference type="SAM" id="MobiDB-lite"/>
    </source>
</evidence>
<dbReference type="Proteomes" id="UP000288805">
    <property type="component" value="Unassembled WGS sequence"/>
</dbReference>
<dbReference type="InterPro" id="IPR054722">
    <property type="entry name" value="PolX-like_BBD"/>
</dbReference>
<feature type="domain" description="GAG-pre-integrase" evidence="2">
    <location>
        <begin position="306"/>
        <end position="350"/>
    </location>
</feature>
<dbReference type="PANTHER" id="PTHR47481">
    <property type="match status" value="1"/>
</dbReference>
<dbReference type="EMBL" id="QGNW01001179">
    <property type="protein sequence ID" value="RVW51530.1"/>
    <property type="molecule type" value="Genomic_DNA"/>
</dbReference>
<feature type="region of interest" description="Disordered" evidence="1">
    <location>
        <begin position="1"/>
        <end position="27"/>
    </location>
</feature>
<dbReference type="InterPro" id="IPR025724">
    <property type="entry name" value="GAG-pre-integrase_dom"/>
</dbReference>
<evidence type="ECO:0000313" key="5">
    <source>
        <dbReference type="Proteomes" id="UP000288805"/>
    </source>
</evidence>
<feature type="domain" description="Retrovirus-related Pol polyprotein from transposon TNT 1-94-like beta-barrel" evidence="3">
    <location>
        <begin position="190"/>
        <end position="265"/>
    </location>
</feature>
<dbReference type="AlphaFoldDB" id="A0A438EUZ2"/>
<dbReference type="Pfam" id="PF22936">
    <property type="entry name" value="Pol_BBD"/>
    <property type="match status" value="1"/>
</dbReference>
<evidence type="ECO:0000259" key="2">
    <source>
        <dbReference type="Pfam" id="PF13976"/>
    </source>
</evidence>
<dbReference type="PANTHER" id="PTHR47481:SF22">
    <property type="entry name" value="RETROTRANSPOSON GAG DOMAIN-CONTAINING PROTEIN"/>
    <property type="match status" value="1"/>
</dbReference>
<evidence type="ECO:0000259" key="3">
    <source>
        <dbReference type="Pfam" id="PF22936"/>
    </source>
</evidence>
<protein>
    <submittedName>
        <fullName evidence="4">Retrovirus-related Pol polyprotein from transposon RE2</fullName>
    </submittedName>
</protein>
<proteinExistence type="predicted"/>
<dbReference type="Pfam" id="PF13976">
    <property type="entry name" value="gag_pre-integrs"/>
    <property type="match status" value="1"/>
</dbReference>